<dbReference type="InterPro" id="IPR032466">
    <property type="entry name" value="Metal_Hydrolase"/>
</dbReference>
<dbReference type="GO" id="GO:0019698">
    <property type="term" value="P:D-galacturonate catabolic process"/>
    <property type="evidence" value="ECO:0007669"/>
    <property type="project" value="TreeGrafter"/>
</dbReference>
<evidence type="ECO:0000256" key="1">
    <source>
        <dbReference type="ARBA" id="ARBA00001165"/>
    </source>
</evidence>
<evidence type="ECO:0000256" key="6">
    <source>
        <dbReference type="ARBA" id="ARBA00023235"/>
    </source>
</evidence>
<dbReference type="HAMAP" id="MF_00675">
    <property type="entry name" value="UxaC"/>
    <property type="match status" value="1"/>
</dbReference>
<dbReference type="SUPFAM" id="SSF51556">
    <property type="entry name" value="Metallo-dependent hydrolases"/>
    <property type="match status" value="1"/>
</dbReference>
<dbReference type="Gene3D" id="3.20.20.140">
    <property type="entry name" value="Metal-dependent hydrolases"/>
    <property type="match status" value="1"/>
</dbReference>
<organism evidence="8 9">
    <name type="scientific">Ectobacillus ponti</name>
    <dbReference type="NCBI Taxonomy" id="2961894"/>
    <lineage>
        <taxon>Bacteria</taxon>
        <taxon>Bacillati</taxon>
        <taxon>Bacillota</taxon>
        <taxon>Bacilli</taxon>
        <taxon>Bacillales</taxon>
        <taxon>Bacillaceae</taxon>
        <taxon>Ectobacillus</taxon>
    </lineage>
</organism>
<comment type="pathway">
    <text evidence="2 7">Carbohydrate metabolism; pentose and glucuronate interconversion.</text>
</comment>
<comment type="caution">
    <text evidence="8">The sequence shown here is derived from an EMBL/GenBank/DDBJ whole genome shotgun (WGS) entry which is preliminary data.</text>
</comment>
<reference evidence="8" key="1">
    <citation type="submission" date="2022-07" db="EMBL/GenBank/DDBJ databases">
        <authorList>
            <person name="Li W.-J."/>
            <person name="Deng Q.-Q."/>
        </authorList>
    </citation>
    <scope>NUCLEOTIDE SEQUENCE</scope>
    <source>
        <strain evidence="8">SYSU M60031</strain>
    </source>
</reference>
<dbReference type="GO" id="GO:0042840">
    <property type="term" value="P:D-glucuronate catabolic process"/>
    <property type="evidence" value="ECO:0007669"/>
    <property type="project" value="TreeGrafter"/>
</dbReference>
<dbReference type="AlphaFoldDB" id="A0AA41XCT2"/>
<evidence type="ECO:0000256" key="3">
    <source>
        <dbReference type="ARBA" id="ARBA00008397"/>
    </source>
</evidence>
<evidence type="ECO:0000256" key="5">
    <source>
        <dbReference type="ARBA" id="ARBA00020555"/>
    </source>
</evidence>
<evidence type="ECO:0000313" key="8">
    <source>
        <dbReference type="EMBL" id="MCP8970508.1"/>
    </source>
</evidence>
<sequence>MGKFLDKDFLLHTSMAVQLYENAAQDMPIFDFHCHLSPKEIYENKSYENMTQVWLSGDHYKWRAMRMHGISEHYITGGASDWEKFAAWAETLPYLLGNPLHHWAHMELQTFFGIEKLLTPETAQEIWEACNEKLQGEDFRPRALIERSKVAFIGTTDDPASALEYHQLLREDSSFQVAVAPTFRPDGALFLERPTFTDWIQKLSAVSGVAVMSLETLLEALQQRVDFFHEMGGRASDHDIQQMEYVEATQEAAAQIFVKRLQGEGLTAAELILYRSYLLKEMGKMYAEKEWVMQLHMGAMRNNNTRMKQQLGPDAGFDSVGEANMAAGLSAFLDALEQEQLLPRTVLFNLNPKDNAVLAGMMGNFYEAGVPGKMQFGSGWWFNDHIDGMEKQMKDLANVGLLRHFIGMLTDSRSFLSYVRHDYFRRILCNLLGEWAEAGLMPQDMELLGQMAKDISYSNAERYFLHRPVREADKRPTIGGLFHS</sequence>
<dbReference type="RefSeq" id="WP_254760427.1">
    <property type="nucleotide sequence ID" value="NZ_JANCLT010000012.1"/>
</dbReference>
<dbReference type="Gene3D" id="1.10.2020.10">
    <property type="entry name" value="uronate isomerase, domain 2, chain A"/>
    <property type="match status" value="1"/>
</dbReference>
<dbReference type="EMBL" id="JANCLT010000012">
    <property type="protein sequence ID" value="MCP8970508.1"/>
    <property type="molecule type" value="Genomic_DNA"/>
</dbReference>
<dbReference type="InterPro" id="IPR003766">
    <property type="entry name" value="Uronate_isomerase"/>
</dbReference>
<dbReference type="NCBIfam" id="NF002794">
    <property type="entry name" value="PRK02925.1"/>
    <property type="match status" value="1"/>
</dbReference>
<protein>
    <recommendedName>
        <fullName evidence="5 7">Uronate isomerase</fullName>
        <ecNumber evidence="4 7">5.3.1.12</ecNumber>
    </recommendedName>
    <alternativeName>
        <fullName evidence="7">Glucuronate isomerase</fullName>
    </alternativeName>
    <alternativeName>
        <fullName evidence="7">Uronic isomerase</fullName>
    </alternativeName>
</protein>
<evidence type="ECO:0000256" key="4">
    <source>
        <dbReference type="ARBA" id="ARBA00012546"/>
    </source>
</evidence>
<evidence type="ECO:0000256" key="2">
    <source>
        <dbReference type="ARBA" id="ARBA00004892"/>
    </source>
</evidence>
<dbReference type="PANTHER" id="PTHR30068">
    <property type="entry name" value="URONATE ISOMERASE"/>
    <property type="match status" value="1"/>
</dbReference>
<dbReference type="EC" id="5.3.1.12" evidence="4 7"/>
<comment type="catalytic activity">
    <reaction evidence="1 7">
        <text>D-glucuronate = D-fructuronate</text>
        <dbReference type="Rhea" id="RHEA:13049"/>
        <dbReference type="ChEBI" id="CHEBI:58720"/>
        <dbReference type="ChEBI" id="CHEBI:59863"/>
        <dbReference type="EC" id="5.3.1.12"/>
    </reaction>
</comment>
<name>A0AA41XCT2_9BACI</name>
<proteinExistence type="inferred from homology"/>
<dbReference type="PANTHER" id="PTHR30068:SF4">
    <property type="entry name" value="URONATE ISOMERASE"/>
    <property type="match status" value="1"/>
</dbReference>
<accession>A0AA41XCT2</accession>
<evidence type="ECO:0000256" key="7">
    <source>
        <dbReference type="HAMAP-Rule" id="MF_00675"/>
    </source>
</evidence>
<comment type="catalytic activity">
    <reaction evidence="7">
        <text>aldehydo-D-galacturonate = keto-D-tagaturonate</text>
        <dbReference type="Rhea" id="RHEA:27702"/>
        <dbReference type="ChEBI" id="CHEBI:12952"/>
        <dbReference type="ChEBI" id="CHEBI:17886"/>
    </reaction>
</comment>
<dbReference type="GO" id="GO:0008880">
    <property type="term" value="F:glucuronate isomerase activity"/>
    <property type="evidence" value="ECO:0007669"/>
    <property type="project" value="UniProtKB-UniRule"/>
</dbReference>
<gene>
    <name evidence="7 8" type="primary">uxaC</name>
    <name evidence="8" type="ORF">NK662_18480</name>
</gene>
<dbReference type="Pfam" id="PF02614">
    <property type="entry name" value="UxaC"/>
    <property type="match status" value="1"/>
</dbReference>
<keyword evidence="6 7" id="KW-0413">Isomerase</keyword>
<comment type="similarity">
    <text evidence="3 7">Belongs to the metallo-dependent hydrolases superfamily. Uronate isomerase family.</text>
</comment>
<keyword evidence="9" id="KW-1185">Reference proteome</keyword>
<dbReference type="Proteomes" id="UP001156102">
    <property type="component" value="Unassembled WGS sequence"/>
</dbReference>
<evidence type="ECO:0000313" key="9">
    <source>
        <dbReference type="Proteomes" id="UP001156102"/>
    </source>
</evidence>